<gene>
    <name evidence="1" type="ORF">ENF32_06225</name>
</gene>
<proteinExistence type="predicted"/>
<dbReference type="AlphaFoldDB" id="A0A7C0U724"/>
<reference evidence="1" key="1">
    <citation type="journal article" date="2020" name="mSystems">
        <title>Genome- and Community-Level Interaction Insights into Carbon Utilization and Element Cycling Functions of Hydrothermarchaeota in Hydrothermal Sediment.</title>
        <authorList>
            <person name="Zhou Z."/>
            <person name="Liu Y."/>
            <person name="Xu W."/>
            <person name="Pan J."/>
            <person name="Luo Z.H."/>
            <person name="Li M."/>
        </authorList>
    </citation>
    <scope>NUCLEOTIDE SEQUENCE [LARGE SCALE GENOMIC DNA]</scope>
    <source>
        <strain evidence="1">HyVt-115</strain>
    </source>
</reference>
<evidence type="ECO:0000313" key="1">
    <source>
        <dbReference type="EMBL" id="HDD53642.1"/>
    </source>
</evidence>
<dbReference type="Proteomes" id="UP000885690">
    <property type="component" value="Unassembled WGS sequence"/>
</dbReference>
<name>A0A7C0U724_9BACT</name>
<dbReference type="EMBL" id="DQWS01000232">
    <property type="protein sequence ID" value="HDD53642.1"/>
    <property type="molecule type" value="Genomic_DNA"/>
</dbReference>
<protein>
    <submittedName>
        <fullName evidence="1">Uncharacterized protein</fullName>
    </submittedName>
</protein>
<organism evidence="1">
    <name type="scientific">Thermosulfidibacter takaii</name>
    <dbReference type="NCBI Taxonomy" id="412593"/>
    <lineage>
        <taxon>Bacteria</taxon>
        <taxon>Pseudomonadati</taxon>
        <taxon>Thermosulfidibacterota</taxon>
        <taxon>Thermosulfidibacteria</taxon>
        <taxon>Thermosulfidibacterales</taxon>
        <taxon>Thermosulfidibacteraceae</taxon>
    </lineage>
</organism>
<sequence length="62" mass="7245">MTRVSDLTVEELRSMLEEIVETALEEKLQELVELDIALQRLADKEDPILSSEDFRREVLLED</sequence>
<accession>A0A7C0U724</accession>
<comment type="caution">
    <text evidence="1">The sequence shown here is derived from an EMBL/GenBank/DDBJ whole genome shotgun (WGS) entry which is preliminary data.</text>
</comment>